<name>A0AAW0UFM8_SCYPA</name>
<dbReference type="AlphaFoldDB" id="A0AAW0UFM8"/>
<dbReference type="Proteomes" id="UP001487740">
    <property type="component" value="Unassembled WGS sequence"/>
</dbReference>
<proteinExistence type="predicted"/>
<accession>A0AAW0UFM8</accession>
<reference evidence="1 2" key="1">
    <citation type="submission" date="2023-03" db="EMBL/GenBank/DDBJ databases">
        <title>High-quality genome of Scylla paramamosain provides insights in environmental adaptation.</title>
        <authorList>
            <person name="Zhang L."/>
        </authorList>
    </citation>
    <scope>NUCLEOTIDE SEQUENCE [LARGE SCALE GENOMIC DNA]</scope>
    <source>
        <strain evidence="1">LZ_2023a</strain>
        <tissue evidence="1">Muscle</tissue>
    </source>
</reference>
<keyword evidence="2" id="KW-1185">Reference proteome</keyword>
<evidence type="ECO:0000313" key="2">
    <source>
        <dbReference type="Proteomes" id="UP001487740"/>
    </source>
</evidence>
<evidence type="ECO:0000313" key="1">
    <source>
        <dbReference type="EMBL" id="KAK8397665.1"/>
    </source>
</evidence>
<sequence>MSRTPRRWSRSDDLAAATSFYFRRRHYSDVRHGASHPRPSLPPIRKCGCCNSKGASRHVASPLLPRNTTKYLTAPLLQPLVALKKTEEMMQQVSGRSVKDHKKNNNCLILFLRLAKSFISKPTNAAARLFVGVIYKHSIFRARP</sequence>
<comment type="caution">
    <text evidence="1">The sequence shown here is derived from an EMBL/GenBank/DDBJ whole genome shotgun (WGS) entry which is preliminary data.</text>
</comment>
<gene>
    <name evidence="1" type="ORF">O3P69_004445</name>
</gene>
<organism evidence="1 2">
    <name type="scientific">Scylla paramamosain</name>
    <name type="common">Mud crab</name>
    <dbReference type="NCBI Taxonomy" id="85552"/>
    <lineage>
        <taxon>Eukaryota</taxon>
        <taxon>Metazoa</taxon>
        <taxon>Ecdysozoa</taxon>
        <taxon>Arthropoda</taxon>
        <taxon>Crustacea</taxon>
        <taxon>Multicrustacea</taxon>
        <taxon>Malacostraca</taxon>
        <taxon>Eumalacostraca</taxon>
        <taxon>Eucarida</taxon>
        <taxon>Decapoda</taxon>
        <taxon>Pleocyemata</taxon>
        <taxon>Brachyura</taxon>
        <taxon>Eubrachyura</taxon>
        <taxon>Portunoidea</taxon>
        <taxon>Portunidae</taxon>
        <taxon>Portuninae</taxon>
        <taxon>Scylla</taxon>
    </lineage>
</organism>
<protein>
    <submittedName>
        <fullName evidence="1">Uncharacterized protein</fullName>
    </submittedName>
</protein>
<dbReference type="EMBL" id="JARAKH010000013">
    <property type="protein sequence ID" value="KAK8397665.1"/>
    <property type="molecule type" value="Genomic_DNA"/>
</dbReference>